<keyword evidence="4 7" id="KW-0808">Transferase</keyword>
<comment type="subunit">
    <text evidence="7">Component of the HAT-B complex composed of at least HAT1 and HAT2. The HAT-B complex binds to histone H4 tail.</text>
</comment>
<dbReference type="PIRSF" id="PIRSF038084">
    <property type="entry name" value="HAT-B_cat"/>
    <property type="match status" value="1"/>
</dbReference>
<dbReference type="EMBL" id="MBFR01000154">
    <property type="protein sequence ID" value="PVU92644.1"/>
    <property type="molecule type" value="Genomic_DNA"/>
</dbReference>
<feature type="region of interest" description="Interaction with histone H4 N-terminus" evidence="9">
    <location>
        <begin position="69"/>
        <end position="71"/>
    </location>
</feature>
<protein>
    <recommendedName>
        <fullName evidence="3 7">Histone acetyltransferase type B catalytic subunit</fullName>
        <ecNumber evidence="2 7">2.3.1.48</ecNumber>
    </recommendedName>
</protein>
<dbReference type="InterPro" id="IPR017380">
    <property type="entry name" value="Hist_AcTrfase_B-typ_cat-su"/>
</dbReference>
<dbReference type="Pfam" id="PF10394">
    <property type="entry name" value="Hat1_N"/>
    <property type="match status" value="1"/>
</dbReference>
<keyword evidence="7" id="KW-0963">Cytoplasm</keyword>
<feature type="active site" description="Proton donor/acceptor" evidence="8">
    <location>
        <position position="285"/>
    </location>
</feature>
<dbReference type="Proteomes" id="UP000245383">
    <property type="component" value="Unassembled WGS sequence"/>
</dbReference>
<comment type="subcellular location">
    <subcellularLocation>
        <location evidence="7">Cytoplasm</location>
    </subcellularLocation>
    <subcellularLocation>
        <location evidence="7">Nucleus</location>
    </subcellularLocation>
</comment>
<evidence type="ECO:0000256" key="8">
    <source>
        <dbReference type="PIRSR" id="PIRSR038084-1"/>
    </source>
</evidence>
<organism evidence="13 14">
    <name type="scientific">Smittium simulii</name>
    <dbReference type="NCBI Taxonomy" id="133385"/>
    <lineage>
        <taxon>Eukaryota</taxon>
        <taxon>Fungi</taxon>
        <taxon>Fungi incertae sedis</taxon>
        <taxon>Zoopagomycota</taxon>
        <taxon>Kickxellomycotina</taxon>
        <taxon>Harpellomycetes</taxon>
        <taxon>Harpellales</taxon>
        <taxon>Legeriomycetaceae</taxon>
        <taxon>Smittium</taxon>
    </lineage>
</organism>
<evidence type="ECO:0000259" key="12">
    <source>
        <dbReference type="Pfam" id="PF10394"/>
    </source>
</evidence>
<dbReference type="InterPro" id="IPR000182">
    <property type="entry name" value="GNAT_dom"/>
</dbReference>
<dbReference type="Pfam" id="PF00583">
    <property type="entry name" value="Acetyltransf_1"/>
    <property type="match status" value="1"/>
</dbReference>
<dbReference type="STRING" id="133385.A0A2T9YK44"/>
<name>A0A2T9YK44_9FUNG</name>
<keyword evidence="7" id="KW-0539">Nucleus</keyword>
<dbReference type="CDD" id="cd04301">
    <property type="entry name" value="NAT_SF"/>
    <property type="match status" value="1"/>
</dbReference>
<dbReference type="InterPro" id="IPR019467">
    <property type="entry name" value="Hat1_N"/>
</dbReference>
<feature type="binding site" evidence="9">
    <location>
        <position position="288"/>
    </location>
    <ligand>
        <name>acetyl-CoA</name>
        <dbReference type="ChEBI" id="CHEBI:57288"/>
    </ligand>
</feature>
<dbReference type="InterPro" id="IPR037113">
    <property type="entry name" value="Hat1_N_sf"/>
</dbReference>
<evidence type="ECO:0000256" key="1">
    <source>
        <dbReference type="ARBA" id="ARBA00010543"/>
    </source>
</evidence>
<dbReference type="SUPFAM" id="SSF55729">
    <property type="entry name" value="Acyl-CoA N-acyltransferases (Nat)"/>
    <property type="match status" value="1"/>
</dbReference>
<evidence type="ECO:0000256" key="10">
    <source>
        <dbReference type="PIRSR" id="PIRSR038084-3"/>
    </source>
</evidence>
<feature type="region of interest" description="Interaction with histone H4 N-terminus" evidence="9">
    <location>
        <begin position="234"/>
        <end position="236"/>
    </location>
</feature>
<feature type="binding site" evidence="9">
    <location>
        <begin position="257"/>
        <end position="263"/>
    </location>
    <ligand>
        <name>acetyl-CoA</name>
        <dbReference type="ChEBI" id="CHEBI:57288"/>
    </ligand>
</feature>
<dbReference type="EC" id="2.3.1.48" evidence="2 7"/>
<accession>A0A2T9YK44</accession>
<evidence type="ECO:0000256" key="7">
    <source>
        <dbReference type="PIRNR" id="PIRNR038084"/>
    </source>
</evidence>
<dbReference type="GO" id="GO:0005634">
    <property type="term" value="C:nucleus"/>
    <property type="evidence" value="ECO:0007669"/>
    <property type="project" value="UniProtKB-SubCell"/>
</dbReference>
<evidence type="ECO:0000256" key="6">
    <source>
        <dbReference type="ARBA" id="ARBA00048017"/>
    </source>
</evidence>
<keyword evidence="5 7" id="KW-0012">Acyltransferase</keyword>
<evidence type="ECO:0000256" key="4">
    <source>
        <dbReference type="ARBA" id="ARBA00022679"/>
    </source>
</evidence>
<evidence type="ECO:0000256" key="9">
    <source>
        <dbReference type="PIRSR" id="PIRSR038084-2"/>
    </source>
</evidence>
<dbReference type="Gene3D" id="3.90.360.10">
    <property type="entry name" value="Histone acetyl transferase 1 (HAT1), N-terminal domain"/>
    <property type="match status" value="1"/>
</dbReference>
<dbReference type="Gene3D" id="3.40.630.30">
    <property type="match status" value="1"/>
</dbReference>
<dbReference type="PANTHER" id="PTHR12046">
    <property type="entry name" value="HISTONE ACETYLTRANSFERASE TYPE B CATALYTIC SUBUNIT"/>
    <property type="match status" value="1"/>
</dbReference>
<dbReference type="OrthoDB" id="10253098at2759"/>
<evidence type="ECO:0000313" key="13">
    <source>
        <dbReference type="EMBL" id="PVU92644.1"/>
    </source>
</evidence>
<evidence type="ECO:0000256" key="2">
    <source>
        <dbReference type="ARBA" id="ARBA00013184"/>
    </source>
</evidence>
<evidence type="ECO:0000259" key="11">
    <source>
        <dbReference type="Pfam" id="PF00583"/>
    </source>
</evidence>
<dbReference type="InterPro" id="IPR016181">
    <property type="entry name" value="Acyl_CoA_acyltransferase"/>
</dbReference>
<dbReference type="GO" id="GO:0000781">
    <property type="term" value="C:chromosome, telomeric region"/>
    <property type="evidence" value="ECO:0007669"/>
    <property type="project" value="GOC"/>
</dbReference>
<proteinExistence type="inferred from homology"/>
<gene>
    <name evidence="13" type="ORF">BB561_003707</name>
</gene>
<comment type="catalytic activity">
    <reaction evidence="6 7">
        <text>L-lysyl-[protein] + acetyl-CoA = N(6)-acetyl-L-lysyl-[protein] + CoA + H(+)</text>
        <dbReference type="Rhea" id="RHEA:45948"/>
        <dbReference type="Rhea" id="RHEA-COMP:9752"/>
        <dbReference type="Rhea" id="RHEA-COMP:10731"/>
        <dbReference type="ChEBI" id="CHEBI:15378"/>
        <dbReference type="ChEBI" id="CHEBI:29969"/>
        <dbReference type="ChEBI" id="CHEBI:57287"/>
        <dbReference type="ChEBI" id="CHEBI:57288"/>
        <dbReference type="ChEBI" id="CHEBI:61930"/>
        <dbReference type="EC" id="2.3.1.48"/>
    </reaction>
</comment>
<evidence type="ECO:0000256" key="5">
    <source>
        <dbReference type="ARBA" id="ARBA00023315"/>
    </source>
</evidence>
<reference evidence="13 14" key="1">
    <citation type="journal article" date="2018" name="MBio">
        <title>Comparative Genomics Reveals the Core Gene Toolbox for the Fungus-Insect Symbiosis.</title>
        <authorList>
            <person name="Wang Y."/>
            <person name="Stata M."/>
            <person name="Wang W."/>
            <person name="Stajich J.E."/>
            <person name="White M.M."/>
            <person name="Moncalvo J.M."/>
        </authorList>
    </citation>
    <scope>NUCLEOTIDE SEQUENCE [LARGE SCALE GENOMIC DNA]</scope>
    <source>
        <strain evidence="13 14">SWE-8-4</strain>
    </source>
</reference>
<feature type="site" description="Interaction with histone H4 N-terminus" evidence="10">
    <location>
        <position position="208"/>
    </location>
</feature>
<feature type="domain" description="N-acetyltransferase" evidence="11">
    <location>
        <begin position="221"/>
        <end position="289"/>
    </location>
</feature>
<dbReference type="GO" id="GO:0031509">
    <property type="term" value="P:subtelomeric heterochromatin formation"/>
    <property type="evidence" value="ECO:0007669"/>
    <property type="project" value="InterPro"/>
</dbReference>
<comment type="function">
    <text evidence="7">Catalytic component of the histone acetylase B (HAT-B) complex. Has intrinsic substrate specificity that modifies lysine in recognition sequence GXGKXG. Involved in DNA double-strand break repair.</text>
</comment>
<feature type="domain" description="Histone acetyl transferase HAT1 N-terminal" evidence="12">
    <location>
        <begin position="12"/>
        <end position="196"/>
    </location>
</feature>
<evidence type="ECO:0000256" key="3">
    <source>
        <dbReference type="ARBA" id="ARBA00021268"/>
    </source>
</evidence>
<dbReference type="AlphaFoldDB" id="A0A2T9YK44"/>
<comment type="similarity">
    <text evidence="1 7">Belongs to the HAT1 family.</text>
</comment>
<keyword evidence="14" id="KW-1185">Reference proteome</keyword>
<comment type="caution">
    <text evidence="13">The sequence shown here is derived from an EMBL/GenBank/DDBJ whole genome shotgun (WGS) entry which is preliminary data.</text>
</comment>
<dbReference type="GO" id="GO:0005737">
    <property type="term" value="C:cytoplasm"/>
    <property type="evidence" value="ECO:0007669"/>
    <property type="project" value="UniProtKB-SubCell"/>
</dbReference>
<sequence>MTLLNPDDATGWVTNSNQAITIRLFSGEDVMSVEKFLKQNTTNSALSEEECDLDIVEFHPSFTYTVFGELEKIFGYKGLQIYLNYAAGSLMTYLQIFYKNTVNKIETIENVSLKVDEIEEPITKVLSSDLLHSISDFSKAVVSESIDFTPNGKKIHQYTLSNENDCVYEIYENNFSDKEFRKFHQRLQTFVIFFIEGGQFVDDTDEKWTFYTLYKKADYCGKNVYSFVGFCSVYNYFHWPDNIRARISQFLVLPPYQQSGHGSKLYNFIRQSILSNTLIVDLTVEDPNEAFDDMRDKNDIKWMLSAGNIKKLDKPLPFKDLHNLMSASKFCKKQLIRVAELCLLKNLNNKSSKSDNFKEYRIWVKKRLFRQNYDMLIEMEPEERKKKLQDTFDSVYQDYIRILSTI</sequence>
<dbReference type="GO" id="GO:0004402">
    <property type="term" value="F:histone acetyltransferase activity"/>
    <property type="evidence" value="ECO:0007669"/>
    <property type="project" value="UniProtKB-UniRule"/>
</dbReference>
<evidence type="ECO:0000313" key="14">
    <source>
        <dbReference type="Proteomes" id="UP000245383"/>
    </source>
</evidence>